<feature type="transmembrane region" description="Helical" evidence="1">
    <location>
        <begin position="87"/>
        <end position="107"/>
    </location>
</feature>
<protein>
    <submittedName>
        <fullName evidence="2">Mn2+/Fe2+ NRAMP family transporter</fullName>
    </submittedName>
</protein>
<dbReference type="Proteomes" id="UP001183648">
    <property type="component" value="Unassembled WGS sequence"/>
</dbReference>
<organism evidence="2 3">
    <name type="scientific">Nocardioides marmoribigeumensis</name>
    <dbReference type="NCBI Taxonomy" id="433649"/>
    <lineage>
        <taxon>Bacteria</taxon>
        <taxon>Bacillati</taxon>
        <taxon>Actinomycetota</taxon>
        <taxon>Actinomycetes</taxon>
        <taxon>Propionibacteriales</taxon>
        <taxon>Nocardioidaceae</taxon>
        <taxon>Nocardioides</taxon>
    </lineage>
</organism>
<evidence type="ECO:0000256" key="1">
    <source>
        <dbReference type="SAM" id="Phobius"/>
    </source>
</evidence>
<dbReference type="RefSeq" id="WP_310297834.1">
    <property type="nucleotide sequence ID" value="NZ_BAAAPS010000009.1"/>
</dbReference>
<evidence type="ECO:0000313" key="2">
    <source>
        <dbReference type="EMBL" id="MDR7360807.1"/>
    </source>
</evidence>
<proteinExistence type="predicted"/>
<feature type="transmembrane region" description="Helical" evidence="1">
    <location>
        <begin position="22"/>
        <end position="41"/>
    </location>
</feature>
<name>A0ABU2BQA5_9ACTN</name>
<keyword evidence="1" id="KW-0472">Membrane</keyword>
<comment type="caution">
    <text evidence="2">The sequence shown here is derived from an EMBL/GenBank/DDBJ whole genome shotgun (WGS) entry which is preliminary data.</text>
</comment>
<reference evidence="2 3" key="1">
    <citation type="submission" date="2023-07" db="EMBL/GenBank/DDBJ databases">
        <title>Sequencing the genomes of 1000 actinobacteria strains.</title>
        <authorList>
            <person name="Klenk H.-P."/>
        </authorList>
    </citation>
    <scope>NUCLEOTIDE SEQUENCE [LARGE SCALE GENOMIC DNA]</scope>
    <source>
        <strain evidence="2 3">DSM 19426</strain>
    </source>
</reference>
<keyword evidence="1" id="KW-0812">Transmembrane</keyword>
<keyword evidence="3" id="KW-1185">Reference proteome</keyword>
<keyword evidence="1" id="KW-1133">Transmembrane helix</keyword>
<dbReference type="EMBL" id="JAVDYG010000001">
    <property type="protein sequence ID" value="MDR7360807.1"/>
    <property type="molecule type" value="Genomic_DNA"/>
</dbReference>
<feature type="transmembrane region" description="Helical" evidence="1">
    <location>
        <begin position="48"/>
        <end position="67"/>
    </location>
</feature>
<sequence>MQVGHYLGKEGALDDGFRGVPYFYATYLVVMGVAATVVLVPGLPLVPVLLLTQVLNAVLLLPLLVLMHRLAADPEVMSDLATGRTAGLAQVVVIVLVSGCVAALLVLSA</sequence>
<accession>A0ABU2BQA5</accession>
<gene>
    <name evidence="2" type="ORF">J2S63_000360</name>
</gene>
<evidence type="ECO:0000313" key="3">
    <source>
        <dbReference type="Proteomes" id="UP001183648"/>
    </source>
</evidence>